<reference evidence="2 3" key="1">
    <citation type="submission" date="2013-07" db="EMBL/GenBank/DDBJ databases">
        <title>Genome sequence of Salmonella bongori N268-08 - a rare clinical isolate.</title>
        <authorList>
            <person name="Marti R."/>
            <person name="Hagens S."/>
            <person name="Loessner M.J."/>
            <person name="Klumpp J."/>
        </authorList>
    </citation>
    <scope>NUCLEOTIDE SEQUENCE [LARGE SCALE GENOMIC DNA]</scope>
    <source>
        <strain evidence="2 3">N268-08</strain>
    </source>
</reference>
<dbReference type="KEGG" id="sbz:A464_2587"/>
<protein>
    <submittedName>
        <fullName evidence="2">Uncharacterized protein</fullName>
    </submittedName>
</protein>
<name>S5NHM7_SALBN</name>
<dbReference type="HOGENOM" id="CLU_3103542_0_0_6"/>
<dbReference type="EMBL" id="CP006608">
    <property type="protein sequence ID" value="AGR59772.1"/>
    <property type="molecule type" value="Genomic_DNA"/>
</dbReference>
<dbReference type="PATRIC" id="fig|1197719.3.peg.2581"/>
<gene>
    <name evidence="2" type="ORF">A464_2587</name>
</gene>
<evidence type="ECO:0000256" key="1">
    <source>
        <dbReference type="SAM" id="Phobius"/>
    </source>
</evidence>
<keyword evidence="1" id="KW-1133">Transmembrane helix</keyword>
<keyword evidence="1" id="KW-0812">Transmembrane</keyword>
<dbReference type="AlphaFoldDB" id="S5NHM7"/>
<dbReference type="Proteomes" id="UP000015042">
    <property type="component" value="Chromosome"/>
</dbReference>
<keyword evidence="1" id="KW-0472">Membrane</keyword>
<feature type="transmembrane region" description="Helical" evidence="1">
    <location>
        <begin position="24"/>
        <end position="44"/>
    </location>
</feature>
<organism evidence="2 3">
    <name type="scientific">Salmonella bongori N268-08</name>
    <dbReference type="NCBI Taxonomy" id="1197719"/>
    <lineage>
        <taxon>Bacteria</taxon>
        <taxon>Pseudomonadati</taxon>
        <taxon>Pseudomonadota</taxon>
        <taxon>Gammaproteobacteria</taxon>
        <taxon>Enterobacterales</taxon>
        <taxon>Enterobacteriaceae</taxon>
        <taxon>Salmonella</taxon>
    </lineage>
</organism>
<dbReference type="eggNOG" id="ENOG5032FNC">
    <property type="taxonomic scope" value="Bacteria"/>
</dbReference>
<evidence type="ECO:0000313" key="2">
    <source>
        <dbReference type="EMBL" id="AGR59772.1"/>
    </source>
</evidence>
<evidence type="ECO:0000313" key="3">
    <source>
        <dbReference type="Proteomes" id="UP000015042"/>
    </source>
</evidence>
<proteinExistence type="predicted"/>
<sequence>MSIEAYNFIRNLPGELTIGFKVEAVFWLLGFMVFACFVFLNIFFGPDIFSF</sequence>
<accession>S5NHM7</accession>